<sequence>MARRIAAQDLTWLLMDRPHNLMHVNGLVGFDELPDFEVVVDLVMGRMVRRYRTLSQVPVQRDGAWFWEDDDDFDIRQHVRRVVLEDGSEEALRAHVSREFSRPFDQTRPLWEMQLLSGPPDAGQGGYVYGRFHHGLGDGIRLVQLMIGVCDPVDGALPRTVGRTTGEHRHPLERVAQAVEDSVAGTVDYVGQAGRVATRAGRTLLFTTNPLQLAHHVGDALSVARHPVRLMDALTGIASLDNELTNSWRELARMLLSDGSDAAAWSGTPGVEKSVAWIDGVPLDGLKKAARDHGGTLNDLLIAAVSLALTDYLAGRGVEHVQELSWMMPVSLQPIDSTLPPRLGNHFVVVMLAMPLGIRDPRTLVREVHERTSRLKHSAEPLVAFGFQRAIAETPVTVARRLTDFFSGKTIGQLSNVPGPRVQLSMGSAGVRSILGWVPTTGDQPLGICLFSYAGTVSVGVATDARMVPDPWHLVELIKRHLTGLAEPVDAIGEDVTR</sequence>
<comment type="similarity">
    <text evidence="3">Belongs to the long-chain O-acyltransferase family.</text>
</comment>
<evidence type="ECO:0000256" key="2">
    <source>
        <dbReference type="ARBA" id="ARBA00005189"/>
    </source>
</evidence>
<dbReference type="SUPFAM" id="SSF52777">
    <property type="entry name" value="CoA-dependent acyltransferases"/>
    <property type="match status" value="1"/>
</dbReference>
<keyword evidence="8" id="KW-0443">Lipid metabolism</keyword>
<comment type="pathway">
    <text evidence="1">Glycerolipid metabolism; triacylglycerol biosynthesis.</text>
</comment>
<comment type="catalytic activity">
    <reaction evidence="10">
        <text>an acyl-CoA + a 1,2-diacyl-sn-glycerol = a triacyl-sn-glycerol + CoA</text>
        <dbReference type="Rhea" id="RHEA:10868"/>
        <dbReference type="ChEBI" id="CHEBI:17815"/>
        <dbReference type="ChEBI" id="CHEBI:57287"/>
        <dbReference type="ChEBI" id="CHEBI:58342"/>
        <dbReference type="ChEBI" id="CHEBI:64615"/>
        <dbReference type="EC" id="2.3.1.20"/>
    </reaction>
</comment>
<dbReference type="EMBL" id="CP099490">
    <property type="protein sequence ID" value="USQ77080.1"/>
    <property type="molecule type" value="Genomic_DNA"/>
</dbReference>
<keyword evidence="9" id="KW-0012">Acyltransferase</keyword>
<feature type="domain" description="O-acyltransferase WSD1 C-terminal" evidence="12">
    <location>
        <begin position="344"/>
        <end position="484"/>
    </location>
</feature>
<keyword evidence="14" id="KW-1185">Reference proteome</keyword>
<evidence type="ECO:0000256" key="4">
    <source>
        <dbReference type="ARBA" id="ARBA00013244"/>
    </source>
</evidence>
<dbReference type="PANTHER" id="PTHR31650:SF1">
    <property type="entry name" value="WAX ESTER SYNTHASE_DIACYLGLYCEROL ACYLTRANSFERASE 4-RELATED"/>
    <property type="match status" value="1"/>
</dbReference>
<dbReference type="Pfam" id="PF06974">
    <property type="entry name" value="WS_DGAT_C"/>
    <property type="match status" value="1"/>
</dbReference>
<evidence type="ECO:0000256" key="6">
    <source>
        <dbReference type="ARBA" id="ARBA00022679"/>
    </source>
</evidence>
<evidence type="ECO:0000256" key="3">
    <source>
        <dbReference type="ARBA" id="ARBA00009587"/>
    </source>
</evidence>
<keyword evidence="7" id="KW-0319">Glycerol metabolism</keyword>
<evidence type="ECO:0000256" key="1">
    <source>
        <dbReference type="ARBA" id="ARBA00004771"/>
    </source>
</evidence>
<dbReference type="InterPro" id="IPR004255">
    <property type="entry name" value="O-acyltransferase_WSD1_N"/>
</dbReference>
<feature type="domain" description="O-acyltransferase WSD1-like N-terminal" evidence="11">
    <location>
        <begin position="6"/>
        <end position="207"/>
    </location>
</feature>
<evidence type="ECO:0000256" key="8">
    <source>
        <dbReference type="ARBA" id="ARBA00023098"/>
    </source>
</evidence>
<dbReference type="InterPro" id="IPR045034">
    <property type="entry name" value="O-acyltransferase_WSD1-like"/>
</dbReference>
<dbReference type="Pfam" id="PF03007">
    <property type="entry name" value="WS_DGAT_cat"/>
    <property type="match status" value="1"/>
</dbReference>
<accession>A0ABY4YJV8</accession>
<proteinExistence type="inferred from homology"/>
<dbReference type="Proteomes" id="UP001056535">
    <property type="component" value="Chromosome"/>
</dbReference>
<evidence type="ECO:0000313" key="14">
    <source>
        <dbReference type="Proteomes" id="UP001056535"/>
    </source>
</evidence>
<dbReference type="InterPro" id="IPR023213">
    <property type="entry name" value="CAT-like_dom_sf"/>
</dbReference>
<gene>
    <name evidence="13" type="ORF">NF557_03950</name>
</gene>
<dbReference type="PANTHER" id="PTHR31650">
    <property type="entry name" value="O-ACYLTRANSFERASE (WSD1-LIKE) FAMILY PROTEIN"/>
    <property type="match status" value="1"/>
</dbReference>
<keyword evidence="6" id="KW-0808">Transferase</keyword>
<evidence type="ECO:0000256" key="10">
    <source>
        <dbReference type="ARBA" id="ARBA00048109"/>
    </source>
</evidence>
<dbReference type="Gene3D" id="3.30.559.10">
    <property type="entry name" value="Chloramphenicol acetyltransferase-like domain"/>
    <property type="match status" value="1"/>
</dbReference>
<evidence type="ECO:0000313" key="13">
    <source>
        <dbReference type="EMBL" id="USQ77080.1"/>
    </source>
</evidence>
<evidence type="ECO:0000256" key="7">
    <source>
        <dbReference type="ARBA" id="ARBA00022798"/>
    </source>
</evidence>
<comment type="pathway">
    <text evidence="2">Lipid metabolism.</text>
</comment>
<keyword evidence="5" id="KW-0444">Lipid biosynthesis</keyword>
<reference evidence="13" key="1">
    <citation type="submission" date="2022-06" db="EMBL/GenBank/DDBJ databases">
        <title>Ornithinimicrobium JY.X270.</title>
        <authorList>
            <person name="Huang Y."/>
        </authorList>
    </citation>
    <scope>NUCLEOTIDE SEQUENCE</scope>
    <source>
        <strain evidence="13">JY.X270</strain>
    </source>
</reference>
<evidence type="ECO:0000256" key="9">
    <source>
        <dbReference type="ARBA" id="ARBA00023315"/>
    </source>
</evidence>
<evidence type="ECO:0000259" key="11">
    <source>
        <dbReference type="Pfam" id="PF03007"/>
    </source>
</evidence>
<evidence type="ECO:0000256" key="5">
    <source>
        <dbReference type="ARBA" id="ARBA00022516"/>
    </source>
</evidence>
<dbReference type="InterPro" id="IPR009721">
    <property type="entry name" value="O-acyltransferase_WSD1_C"/>
</dbReference>
<evidence type="ECO:0000259" key="12">
    <source>
        <dbReference type="Pfam" id="PF06974"/>
    </source>
</evidence>
<protein>
    <recommendedName>
        <fullName evidence="4">diacylglycerol O-acyltransferase</fullName>
        <ecNumber evidence="4">2.3.1.20</ecNumber>
    </recommendedName>
</protein>
<name>A0ABY4YJV8_9MICO</name>
<organism evidence="13 14">
    <name type="scientific">Ornithinimicrobium cryptoxanthini</name>
    <dbReference type="NCBI Taxonomy" id="2934161"/>
    <lineage>
        <taxon>Bacteria</taxon>
        <taxon>Bacillati</taxon>
        <taxon>Actinomycetota</taxon>
        <taxon>Actinomycetes</taxon>
        <taxon>Micrococcales</taxon>
        <taxon>Ornithinimicrobiaceae</taxon>
        <taxon>Ornithinimicrobium</taxon>
    </lineage>
</organism>
<dbReference type="RefSeq" id="WP_252621810.1">
    <property type="nucleotide sequence ID" value="NZ_CP099490.1"/>
</dbReference>
<dbReference type="EC" id="2.3.1.20" evidence="4"/>